<feature type="transmembrane region" description="Helical" evidence="1">
    <location>
        <begin position="93"/>
        <end position="112"/>
    </location>
</feature>
<accession>A0A5J9V1W9</accession>
<dbReference type="PROSITE" id="PS51257">
    <property type="entry name" value="PROKAR_LIPOPROTEIN"/>
    <property type="match status" value="1"/>
</dbReference>
<keyword evidence="2" id="KW-0732">Signal</keyword>
<feature type="transmembrane region" description="Helical" evidence="1">
    <location>
        <begin position="65"/>
        <end position="86"/>
    </location>
</feature>
<feature type="transmembrane region" description="Helical" evidence="1">
    <location>
        <begin position="132"/>
        <end position="160"/>
    </location>
</feature>
<dbReference type="AlphaFoldDB" id="A0A5J9V1W9"/>
<protein>
    <recommendedName>
        <fullName evidence="5">EXPERA domain-containing protein</fullName>
    </recommendedName>
</protein>
<feature type="chain" id="PRO_5023896758" description="EXPERA domain-containing protein" evidence="2">
    <location>
        <begin position="27"/>
        <end position="174"/>
    </location>
</feature>
<evidence type="ECO:0000256" key="1">
    <source>
        <dbReference type="SAM" id="Phobius"/>
    </source>
</evidence>
<evidence type="ECO:0000313" key="3">
    <source>
        <dbReference type="EMBL" id="TVU29468.1"/>
    </source>
</evidence>
<dbReference type="EMBL" id="RWGY01000011">
    <property type="protein sequence ID" value="TVU29468.1"/>
    <property type="molecule type" value="Genomic_DNA"/>
</dbReference>
<proteinExistence type="predicted"/>
<feature type="signal peptide" evidence="2">
    <location>
        <begin position="1"/>
        <end position="26"/>
    </location>
</feature>
<comment type="caution">
    <text evidence="3">The sequence shown here is derived from an EMBL/GenBank/DDBJ whole genome shotgun (WGS) entry which is preliminary data.</text>
</comment>
<evidence type="ECO:0000256" key="2">
    <source>
        <dbReference type="SAM" id="SignalP"/>
    </source>
</evidence>
<gene>
    <name evidence="3" type="ORF">EJB05_21034</name>
</gene>
<reference evidence="3 4" key="1">
    <citation type="journal article" date="2019" name="Sci. Rep.">
        <title>A high-quality genome of Eragrostis curvula grass provides insights into Poaceae evolution and supports new strategies to enhance forage quality.</title>
        <authorList>
            <person name="Carballo J."/>
            <person name="Santos B.A.C.M."/>
            <person name="Zappacosta D."/>
            <person name="Garbus I."/>
            <person name="Selva J.P."/>
            <person name="Gallo C.A."/>
            <person name="Diaz A."/>
            <person name="Albertini E."/>
            <person name="Caccamo M."/>
            <person name="Echenique V."/>
        </authorList>
    </citation>
    <scope>NUCLEOTIDE SEQUENCE [LARGE SCALE GENOMIC DNA]</scope>
    <source>
        <strain evidence="4">cv. Victoria</strain>
        <tissue evidence="3">Leaf</tissue>
    </source>
</reference>
<dbReference type="Proteomes" id="UP000324897">
    <property type="component" value="Chromosome 1"/>
</dbReference>
<evidence type="ECO:0008006" key="5">
    <source>
        <dbReference type="Google" id="ProtNLM"/>
    </source>
</evidence>
<keyword evidence="1" id="KW-0472">Membrane</keyword>
<keyword evidence="4" id="KW-1185">Reference proteome</keyword>
<evidence type="ECO:0000313" key="4">
    <source>
        <dbReference type="Proteomes" id="UP000324897"/>
    </source>
</evidence>
<dbReference type="Gramene" id="TVU29468">
    <property type="protein sequence ID" value="TVU29468"/>
    <property type="gene ID" value="EJB05_21034"/>
</dbReference>
<organism evidence="3 4">
    <name type="scientific">Eragrostis curvula</name>
    <name type="common">weeping love grass</name>
    <dbReference type="NCBI Taxonomy" id="38414"/>
    <lineage>
        <taxon>Eukaryota</taxon>
        <taxon>Viridiplantae</taxon>
        <taxon>Streptophyta</taxon>
        <taxon>Embryophyta</taxon>
        <taxon>Tracheophyta</taxon>
        <taxon>Spermatophyta</taxon>
        <taxon>Magnoliopsida</taxon>
        <taxon>Liliopsida</taxon>
        <taxon>Poales</taxon>
        <taxon>Poaceae</taxon>
        <taxon>PACMAD clade</taxon>
        <taxon>Chloridoideae</taxon>
        <taxon>Eragrostideae</taxon>
        <taxon>Eragrostidinae</taxon>
        <taxon>Eragrostis</taxon>
    </lineage>
</organism>
<sequence>MLRPSRAADVLLVSLLLAILSACVYAGYAAWHIYYPPSSCQSWKFPPLYKLRAEDVGTKDALMRGLLWCSAPQAAAAVLTLLLVDVGIDRRCCLAVAFVALAATAANHYMYGKLLGLARVNAPGDFFLALETAYVFLAALLDLLGVLALIRLLLLGAGLLEEEQGRASKLAKQA</sequence>
<keyword evidence="1" id="KW-1133">Transmembrane helix</keyword>
<keyword evidence="1" id="KW-0812">Transmembrane</keyword>
<name>A0A5J9V1W9_9POAL</name>